<dbReference type="InterPro" id="IPR046450">
    <property type="entry name" value="PA_dom_sf"/>
</dbReference>
<dbReference type="PANTHER" id="PTHR12053">
    <property type="entry name" value="PROTEASE FAMILY M28 PLASMA GLUTAMATE CARBOXYPEPTIDASE-RELATED"/>
    <property type="match status" value="1"/>
</dbReference>
<dbReference type="AlphaFoldDB" id="A0A1X1EK04"/>
<evidence type="ECO:0000256" key="1">
    <source>
        <dbReference type="ARBA" id="ARBA00004240"/>
    </source>
</evidence>
<gene>
    <name evidence="22" type="ORF">HA50_21580</name>
</gene>
<evidence type="ECO:0000256" key="2">
    <source>
        <dbReference type="ARBA" id="ARBA00004371"/>
    </source>
</evidence>
<dbReference type="GO" id="GO:0005576">
    <property type="term" value="C:extracellular region"/>
    <property type="evidence" value="ECO:0007669"/>
    <property type="project" value="UniProtKB-SubCell"/>
</dbReference>
<evidence type="ECO:0000256" key="4">
    <source>
        <dbReference type="ARBA" id="ARBA00004613"/>
    </source>
</evidence>
<feature type="domain" description="Peptidase M28" evidence="21">
    <location>
        <begin position="216"/>
        <end position="404"/>
    </location>
</feature>
<evidence type="ECO:0000256" key="18">
    <source>
        <dbReference type="ARBA" id="ARBA00023228"/>
    </source>
</evidence>
<evidence type="ECO:0000256" key="15">
    <source>
        <dbReference type="ARBA" id="ARBA00023049"/>
    </source>
</evidence>
<evidence type="ECO:0000313" key="22">
    <source>
        <dbReference type="EMBL" id="ORM89245.1"/>
    </source>
</evidence>
<evidence type="ECO:0000256" key="17">
    <source>
        <dbReference type="ARBA" id="ARBA00023180"/>
    </source>
</evidence>
<dbReference type="InterPro" id="IPR007484">
    <property type="entry name" value="Peptidase_M28"/>
</dbReference>
<evidence type="ECO:0000256" key="12">
    <source>
        <dbReference type="ARBA" id="ARBA00022824"/>
    </source>
</evidence>
<keyword evidence="16" id="KW-0865">Zymogen</keyword>
<proteinExistence type="predicted"/>
<dbReference type="InterPro" id="IPR039866">
    <property type="entry name" value="CPQ"/>
</dbReference>
<keyword evidence="7" id="KW-0121">Carboxypeptidase</keyword>
<evidence type="ECO:0000313" key="23">
    <source>
        <dbReference type="Proteomes" id="UP000193749"/>
    </source>
</evidence>
<sequence length="550" mass="60951">MQPSEWQIIMRQLLEAFAPLHRLSGSEDAEHSAEVLCALLEQHGIPYTRESCALWLSDPLSASLTLPAYPAMQFQAKTRSFSANCPEGCEAELFYDRQSMSFVTDKASAAWAASVRGKLVVADQGFEDYVQRLMQAGAAGLIHIWGSAETALHEETVGPIWGTPVPDDAVRYPTIPIITINQQQGQTLLSRLQQQPLRATITTEVREHVARCSLPVVDIPGSSDEFVLLSSHYDSWHQGLTDNATGNALCLAMALAFSRSPPPLQRGLRIAWWPGHSNARYGGSAWYADSHRTALLRHAVAHINVDSPGCVDGSELVINASGAESPAWLNQALYAVTGKAAERITPLGKGADQSFWGVSIPLHFALRETPLVRTTLSPGSGGGWWWHTEEDTEDKVDEALLLRDAQIHYHWLQQLLSADVLPTDPQHYLQQLSDALAQLQGAVDPAFSLQSWATWLDALQRECASPHHPASQQAAIALWHRLRYRASDDYHPDLSYHGGAFPGMQLLSGHRRENCSDRYWLMLETQYMRQLARGEELLEESLTVLQAGRH</sequence>
<keyword evidence="15" id="KW-0482">Metalloprotease</keyword>
<dbReference type="STRING" id="55209.HA50_21580"/>
<keyword evidence="6" id="KW-0964">Secreted</keyword>
<organism evidence="22 23">
    <name type="scientific">Pantoea cypripedii</name>
    <name type="common">Pectobacterium cypripedii</name>
    <name type="synonym">Erwinia cypripedii</name>
    <dbReference type="NCBI Taxonomy" id="55209"/>
    <lineage>
        <taxon>Bacteria</taxon>
        <taxon>Pseudomonadati</taxon>
        <taxon>Pseudomonadota</taxon>
        <taxon>Gammaproteobacteria</taxon>
        <taxon>Enterobacterales</taxon>
        <taxon>Erwiniaceae</taxon>
        <taxon>Pantoea</taxon>
    </lineage>
</organism>
<comment type="caution">
    <text evidence="22">The sequence shown here is derived from an EMBL/GenBank/DDBJ whole genome shotgun (WGS) entry which is preliminary data.</text>
</comment>
<dbReference type="Gene3D" id="3.40.630.10">
    <property type="entry name" value="Zn peptidases"/>
    <property type="match status" value="1"/>
</dbReference>
<evidence type="ECO:0000256" key="7">
    <source>
        <dbReference type="ARBA" id="ARBA00022645"/>
    </source>
</evidence>
<name>A0A1X1EK04_PANCY</name>
<dbReference type="Pfam" id="PF04389">
    <property type="entry name" value="Peptidase_M28"/>
    <property type="match status" value="1"/>
</dbReference>
<keyword evidence="18" id="KW-0458">Lysosome</keyword>
<keyword evidence="10" id="KW-0732">Signal</keyword>
<dbReference type="GO" id="GO:0070573">
    <property type="term" value="F:metallodipeptidase activity"/>
    <property type="evidence" value="ECO:0007669"/>
    <property type="project" value="InterPro"/>
</dbReference>
<evidence type="ECO:0000256" key="10">
    <source>
        <dbReference type="ARBA" id="ARBA00022729"/>
    </source>
</evidence>
<evidence type="ECO:0000256" key="16">
    <source>
        <dbReference type="ARBA" id="ARBA00023145"/>
    </source>
</evidence>
<dbReference type="PANTHER" id="PTHR12053:SF3">
    <property type="entry name" value="CARBOXYPEPTIDASE Q"/>
    <property type="match status" value="1"/>
</dbReference>
<dbReference type="GO" id="GO:0004180">
    <property type="term" value="F:carboxypeptidase activity"/>
    <property type="evidence" value="ECO:0007669"/>
    <property type="project" value="UniProtKB-KW"/>
</dbReference>
<evidence type="ECO:0000256" key="3">
    <source>
        <dbReference type="ARBA" id="ARBA00004555"/>
    </source>
</evidence>
<reference evidence="22 23" key="1">
    <citation type="journal article" date="2017" name="Antonie Van Leeuwenhoek">
        <title>Phylogenomic resolution of the bacterial genus Pantoea and its relationship with Erwinia and Tatumella.</title>
        <authorList>
            <person name="Palmer M."/>
            <person name="Steenkamp E.T."/>
            <person name="Coetzee M.P."/>
            <person name="Chan W.Y."/>
            <person name="van Zyl E."/>
            <person name="De Maayer P."/>
            <person name="Coutinho T.A."/>
            <person name="Blom J."/>
            <person name="Smits T.H."/>
            <person name="Duffy B."/>
            <person name="Venter S.N."/>
        </authorList>
    </citation>
    <scope>NUCLEOTIDE SEQUENCE [LARGE SCALE GENOMIC DNA]</scope>
    <source>
        <strain evidence="22 23">LMG 2657</strain>
    </source>
</reference>
<evidence type="ECO:0000256" key="9">
    <source>
        <dbReference type="ARBA" id="ARBA00022723"/>
    </source>
</evidence>
<dbReference type="OrthoDB" id="9769665at2"/>
<dbReference type="RefSeq" id="WP_084878952.1">
    <property type="nucleotide sequence ID" value="NZ_JAGGMY010000006.1"/>
</dbReference>
<dbReference type="SUPFAM" id="SSF53187">
    <property type="entry name" value="Zn-dependent exopeptidases"/>
    <property type="match status" value="1"/>
</dbReference>
<comment type="subunit">
    <text evidence="19">Homodimer. The monomeric form is inactive while the homodimer is active.</text>
</comment>
<evidence type="ECO:0000259" key="21">
    <source>
        <dbReference type="Pfam" id="PF04389"/>
    </source>
</evidence>
<evidence type="ECO:0000256" key="20">
    <source>
        <dbReference type="ARBA" id="ARBA00033328"/>
    </source>
</evidence>
<evidence type="ECO:0000256" key="5">
    <source>
        <dbReference type="ARBA" id="ARBA00014116"/>
    </source>
</evidence>
<dbReference type="GO" id="GO:0046872">
    <property type="term" value="F:metal ion binding"/>
    <property type="evidence" value="ECO:0007669"/>
    <property type="project" value="UniProtKB-KW"/>
</dbReference>
<dbReference type="SUPFAM" id="SSF52025">
    <property type="entry name" value="PA domain"/>
    <property type="match status" value="1"/>
</dbReference>
<evidence type="ECO:0000256" key="14">
    <source>
        <dbReference type="ARBA" id="ARBA00023034"/>
    </source>
</evidence>
<evidence type="ECO:0000256" key="19">
    <source>
        <dbReference type="ARBA" id="ARBA00025833"/>
    </source>
</evidence>
<dbReference type="Gene3D" id="3.50.30.30">
    <property type="match status" value="1"/>
</dbReference>
<dbReference type="EMBL" id="MLJI01000002">
    <property type="protein sequence ID" value="ORM89245.1"/>
    <property type="molecule type" value="Genomic_DNA"/>
</dbReference>
<keyword evidence="23" id="KW-1185">Reference proteome</keyword>
<accession>A0A1X1EK04</accession>
<keyword evidence="14" id="KW-0333">Golgi apparatus</keyword>
<keyword evidence="11" id="KW-0378">Hydrolase</keyword>
<keyword evidence="17" id="KW-0325">Glycoprotein</keyword>
<protein>
    <recommendedName>
        <fullName evidence="5">Carboxypeptidase Q</fullName>
    </recommendedName>
    <alternativeName>
        <fullName evidence="20">Plasma glutamate carboxypeptidase</fullName>
    </alternativeName>
</protein>
<evidence type="ECO:0000256" key="8">
    <source>
        <dbReference type="ARBA" id="ARBA00022670"/>
    </source>
</evidence>
<dbReference type="GO" id="GO:0005764">
    <property type="term" value="C:lysosome"/>
    <property type="evidence" value="ECO:0007669"/>
    <property type="project" value="UniProtKB-SubCell"/>
</dbReference>
<keyword evidence="12" id="KW-0256">Endoplasmic reticulum</keyword>
<keyword evidence="8" id="KW-0645">Protease</keyword>
<evidence type="ECO:0000256" key="13">
    <source>
        <dbReference type="ARBA" id="ARBA00022833"/>
    </source>
</evidence>
<dbReference type="GO" id="GO:0006508">
    <property type="term" value="P:proteolysis"/>
    <property type="evidence" value="ECO:0007669"/>
    <property type="project" value="UniProtKB-KW"/>
</dbReference>
<keyword evidence="13" id="KW-0862">Zinc</keyword>
<keyword evidence="9" id="KW-0479">Metal-binding</keyword>
<evidence type="ECO:0000256" key="6">
    <source>
        <dbReference type="ARBA" id="ARBA00022525"/>
    </source>
</evidence>
<evidence type="ECO:0000256" key="11">
    <source>
        <dbReference type="ARBA" id="ARBA00022801"/>
    </source>
</evidence>
<comment type="subcellular location">
    <subcellularLocation>
        <location evidence="1">Endoplasmic reticulum</location>
    </subcellularLocation>
    <subcellularLocation>
        <location evidence="3">Golgi apparatus</location>
    </subcellularLocation>
    <subcellularLocation>
        <location evidence="2">Lysosome</location>
    </subcellularLocation>
    <subcellularLocation>
        <location evidence="4">Secreted</location>
    </subcellularLocation>
</comment>
<dbReference type="Proteomes" id="UP000193749">
    <property type="component" value="Unassembled WGS sequence"/>
</dbReference>